<dbReference type="EMBL" id="CP026309">
    <property type="protein sequence ID" value="AUV80945.1"/>
    <property type="molecule type" value="Genomic_DNA"/>
</dbReference>
<sequence>MSNRVEELERKASELQAAVNGLTEELVETKERLRQLEDAVEVDDPAVRAKPRSEPETETDAADDGADTETDSDADADAEPAAEEDEPEQRFVDADEHEKTLEDTVGPEGNNSGEEAKTEDDKEEETESEQDGSDIIVA</sequence>
<dbReference type="GeneID" id="35591247"/>
<feature type="compositionally biased region" description="Basic and acidic residues" evidence="1">
    <location>
        <begin position="88"/>
        <end position="102"/>
    </location>
</feature>
<protein>
    <submittedName>
        <fullName evidence="2">Chromosome segregation protein SMC</fullName>
    </submittedName>
</protein>
<evidence type="ECO:0000313" key="3">
    <source>
        <dbReference type="Proteomes" id="UP000236584"/>
    </source>
</evidence>
<feature type="compositionally biased region" description="Acidic residues" evidence="1">
    <location>
        <begin position="56"/>
        <end position="87"/>
    </location>
</feature>
<reference evidence="2 3" key="1">
    <citation type="submission" date="2018-01" db="EMBL/GenBank/DDBJ databases">
        <title>Complete genome sequence of Salinigranum rubrum GX10T, an extremely halophilic archaeon isolated from a marine solar saltern.</title>
        <authorList>
            <person name="Han S."/>
        </authorList>
    </citation>
    <scope>NUCLEOTIDE SEQUENCE [LARGE SCALE GENOMIC DNA]</scope>
    <source>
        <strain evidence="2 3">GX10</strain>
    </source>
</reference>
<evidence type="ECO:0000313" key="2">
    <source>
        <dbReference type="EMBL" id="AUV80945.1"/>
    </source>
</evidence>
<dbReference type="InterPro" id="IPR055940">
    <property type="entry name" value="DUF7518"/>
</dbReference>
<dbReference type="AlphaFoldDB" id="A0A2I8VG88"/>
<dbReference type="Pfam" id="PF24362">
    <property type="entry name" value="DUF7518"/>
    <property type="match status" value="1"/>
</dbReference>
<gene>
    <name evidence="2" type="ORF">C2R22_04115</name>
</gene>
<keyword evidence="3" id="KW-1185">Reference proteome</keyword>
<feature type="region of interest" description="Disordered" evidence="1">
    <location>
        <begin position="35"/>
        <end position="138"/>
    </location>
</feature>
<dbReference type="OrthoDB" id="343134at2157"/>
<accession>A0A2I8VG88</accession>
<dbReference type="KEGG" id="srub:C2R22_04115"/>
<dbReference type="RefSeq" id="WP_103424633.1">
    <property type="nucleotide sequence ID" value="NZ_CP026309.1"/>
</dbReference>
<feature type="compositionally biased region" description="Basic and acidic residues" evidence="1">
    <location>
        <begin position="45"/>
        <end position="55"/>
    </location>
</feature>
<evidence type="ECO:0000256" key="1">
    <source>
        <dbReference type="SAM" id="MobiDB-lite"/>
    </source>
</evidence>
<feature type="compositionally biased region" description="Acidic residues" evidence="1">
    <location>
        <begin position="121"/>
        <end position="132"/>
    </location>
</feature>
<proteinExistence type="predicted"/>
<dbReference type="Proteomes" id="UP000236584">
    <property type="component" value="Chromosome"/>
</dbReference>
<name>A0A2I8VG88_9EURY</name>
<organism evidence="2 3">
    <name type="scientific">Salinigranum rubrum</name>
    <dbReference type="NCBI Taxonomy" id="755307"/>
    <lineage>
        <taxon>Archaea</taxon>
        <taxon>Methanobacteriati</taxon>
        <taxon>Methanobacteriota</taxon>
        <taxon>Stenosarchaea group</taxon>
        <taxon>Halobacteria</taxon>
        <taxon>Halobacteriales</taxon>
        <taxon>Haloferacaceae</taxon>
        <taxon>Salinigranum</taxon>
    </lineage>
</organism>